<sequence length="9" mass="1018">MVHVAFVCL</sequence>
<proteinExistence type="predicted"/>
<organism evidence="1 2">
    <name type="scientific">Myodes glareolus</name>
    <name type="common">Bank vole</name>
    <name type="synonym">Clethrionomys glareolus</name>
    <dbReference type="NCBI Taxonomy" id="447135"/>
    <lineage>
        <taxon>Eukaryota</taxon>
        <taxon>Metazoa</taxon>
        <taxon>Chordata</taxon>
        <taxon>Craniata</taxon>
        <taxon>Vertebrata</taxon>
        <taxon>Euteleostomi</taxon>
        <taxon>Mammalia</taxon>
        <taxon>Eutheria</taxon>
        <taxon>Euarchontoglires</taxon>
        <taxon>Glires</taxon>
        <taxon>Rodentia</taxon>
        <taxon>Myomorpha</taxon>
        <taxon>Muroidea</taxon>
        <taxon>Cricetidae</taxon>
        <taxon>Arvicolinae</taxon>
        <taxon>Myodes</taxon>
    </lineage>
</organism>
<evidence type="ECO:0000313" key="2">
    <source>
        <dbReference type="Proteomes" id="UP001488838"/>
    </source>
</evidence>
<name>A0AAW0J766_MYOGA</name>
<protein>
    <submittedName>
        <fullName evidence="1">Uncharacterized protein</fullName>
    </submittedName>
</protein>
<comment type="caution">
    <text evidence="1">The sequence shown here is derived from an EMBL/GenBank/DDBJ whole genome shotgun (WGS) entry which is preliminary data.</text>
</comment>
<reference evidence="1 2" key="1">
    <citation type="journal article" date="2023" name="bioRxiv">
        <title>Conserved and derived expression patterns and positive selection on dental genes reveal complex evolutionary context of ever-growing rodent molars.</title>
        <authorList>
            <person name="Calamari Z.T."/>
            <person name="Song A."/>
            <person name="Cohen E."/>
            <person name="Akter M."/>
            <person name="Roy R.D."/>
            <person name="Hallikas O."/>
            <person name="Christensen M.M."/>
            <person name="Li P."/>
            <person name="Marangoni P."/>
            <person name="Jernvall J."/>
            <person name="Klein O.D."/>
        </authorList>
    </citation>
    <scope>NUCLEOTIDE SEQUENCE [LARGE SCALE GENOMIC DNA]</scope>
    <source>
        <strain evidence="1">V071</strain>
    </source>
</reference>
<keyword evidence="2" id="KW-1185">Reference proteome</keyword>
<evidence type="ECO:0000313" key="1">
    <source>
        <dbReference type="EMBL" id="KAK7822645.1"/>
    </source>
</evidence>
<gene>
    <name evidence="1" type="ORF">U0070_001993</name>
</gene>
<dbReference type="Proteomes" id="UP001488838">
    <property type="component" value="Unassembled WGS sequence"/>
</dbReference>
<dbReference type="EMBL" id="JBBHLL010000057">
    <property type="protein sequence ID" value="KAK7822645.1"/>
    <property type="molecule type" value="Genomic_DNA"/>
</dbReference>
<accession>A0AAW0J766</accession>